<dbReference type="PATRIC" id="fig|1348663.4.peg.6386"/>
<proteinExistence type="predicted"/>
<dbReference type="EMBL" id="JNBY01000132">
    <property type="protein sequence ID" value="KDN81636.1"/>
    <property type="molecule type" value="Genomic_DNA"/>
</dbReference>
<accession>A0A066YU83</accession>
<organism evidence="2 3">
    <name type="scientific">Kitasatospora cheerisanensis KCTC 2395</name>
    <dbReference type="NCBI Taxonomy" id="1348663"/>
    <lineage>
        <taxon>Bacteria</taxon>
        <taxon>Bacillati</taxon>
        <taxon>Actinomycetota</taxon>
        <taxon>Actinomycetes</taxon>
        <taxon>Kitasatosporales</taxon>
        <taxon>Streptomycetaceae</taxon>
        <taxon>Kitasatospora</taxon>
    </lineage>
</organism>
<dbReference type="HOGENOM" id="CLU_117215_1_2_11"/>
<dbReference type="Proteomes" id="UP000027178">
    <property type="component" value="Unassembled WGS sequence"/>
</dbReference>
<keyword evidence="3" id="KW-1185">Reference proteome</keyword>
<evidence type="ECO:0000313" key="3">
    <source>
        <dbReference type="Proteomes" id="UP000027178"/>
    </source>
</evidence>
<protein>
    <recommendedName>
        <fullName evidence="1">TadE-like domain-containing protein</fullName>
    </recommendedName>
</protein>
<feature type="domain" description="TadE-like" evidence="1">
    <location>
        <begin position="5"/>
        <end position="40"/>
    </location>
</feature>
<dbReference type="AlphaFoldDB" id="A0A066YU83"/>
<dbReference type="Pfam" id="PF07811">
    <property type="entry name" value="TadE"/>
    <property type="match status" value="1"/>
</dbReference>
<sequence>MAISLAIVFPAVLFVILLVVQAGLWWYADQAALTAAREGVDAGRVNGARADDGPGRARDFTDRLGNLARLERIDADGGDPELYRLSVTVHPASVLPFFDRLTLTKTASAPREKFVPQGQP</sequence>
<evidence type="ECO:0000259" key="1">
    <source>
        <dbReference type="Pfam" id="PF07811"/>
    </source>
</evidence>
<gene>
    <name evidence="2" type="ORF">KCH_65980</name>
</gene>
<dbReference type="RefSeq" id="WP_035868449.1">
    <property type="nucleotide sequence ID" value="NZ_KK853997.1"/>
</dbReference>
<dbReference type="InterPro" id="IPR012495">
    <property type="entry name" value="TadE-like_dom"/>
</dbReference>
<dbReference type="eggNOG" id="ENOG503206S">
    <property type="taxonomic scope" value="Bacteria"/>
</dbReference>
<name>A0A066YU83_9ACTN</name>
<comment type="caution">
    <text evidence="2">The sequence shown here is derived from an EMBL/GenBank/DDBJ whole genome shotgun (WGS) entry which is preliminary data.</text>
</comment>
<reference evidence="2 3" key="1">
    <citation type="submission" date="2014-05" db="EMBL/GenBank/DDBJ databases">
        <title>Draft Genome Sequence of Kitasatospora cheerisanensis KCTC 2395.</title>
        <authorList>
            <person name="Nam D.H."/>
        </authorList>
    </citation>
    <scope>NUCLEOTIDE SEQUENCE [LARGE SCALE GENOMIC DNA]</scope>
    <source>
        <strain evidence="2 3">KCTC 2395</strain>
    </source>
</reference>
<evidence type="ECO:0000313" key="2">
    <source>
        <dbReference type="EMBL" id="KDN81636.1"/>
    </source>
</evidence>
<dbReference type="OrthoDB" id="4220102at2"/>